<sequence>MENTQFKNIKPAGAPSQEKKKRRGAVSEYKKSLVEKQSLKRLYGLSERQFKRYVLETLGKMGRVENVSDELICRLEKRLDNVVFRLGFSKSRSHARQLVNHAYFLVNGKPVNIPSFQVSKEDVIAIKETKKKKMVFQDLALIVKKLEPPVWLNLNKEKFECVVVGQPSLAEVNPPVEISLIFEFYSR</sequence>
<dbReference type="GO" id="GO:0003735">
    <property type="term" value="F:structural constituent of ribosome"/>
    <property type="evidence" value="ECO:0007669"/>
    <property type="project" value="InterPro"/>
</dbReference>
<evidence type="ECO:0000256" key="1">
    <source>
        <dbReference type="ARBA" id="ARBA00007465"/>
    </source>
</evidence>
<comment type="subunit">
    <text evidence="7">Part of the 30S ribosomal subunit. Contacts protein S5. The interaction surface between S4 and S5 is involved in control of translational fidelity.</text>
</comment>
<evidence type="ECO:0000313" key="13">
    <source>
        <dbReference type="Proteomes" id="UP000176774"/>
    </source>
</evidence>
<dbReference type="InterPro" id="IPR018079">
    <property type="entry name" value="Ribosomal_uS4_CS"/>
</dbReference>
<feature type="domain" description="Small ribosomal subunit protein uS4 N-terminal" evidence="11">
    <location>
        <begin position="7"/>
        <end position="76"/>
    </location>
</feature>
<protein>
    <recommendedName>
        <fullName evidence="6 7">Small ribosomal subunit protein uS4</fullName>
    </recommendedName>
</protein>
<comment type="caution">
    <text evidence="12">The sequence shown here is derived from an EMBL/GenBank/DDBJ whole genome shotgun (WGS) entry which is preliminary data.</text>
</comment>
<evidence type="ECO:0000256" key="9">
    <source>
        <dbReference type="SAM" id="MobiDB-lite"/>
    </source>
</evidence>
<dbReference type="Pfam" id="PF01479">
    <property type="entry name" value="S4"/>
    <property type="match status" value="1"/>
</dbReference>
<organism evidence="12 13">
    <name type="scientific">Candidatus Staskawiczbacteria bacterium RIFCSPLOWO2_01_FULL_38_12b</name>
    <dbReference type="NCBI Taxonomy" id="1802214"/>
    <lineage>
        <taxon>Bacteria</taxon>
        <taxon>Candidatus Staskawicziibacteriota</taxon>
    </lineage>
</organism>
<keyword evidence="5 7" id="KW-0687">Ribonucleoprotein</keyword>
<dbReference type="Gene3D" id="3.10.290.10">
    <property type="entry name" value="RNA-binding S4 domain"/>
    <property type="match status" value="1"/>
</dbReference>
<evidence type="ECO:0000256" key="8">
    <source>
        <dbReference type="RuleBase" id="RU003699"/>
    </source>
</evidence>
<evidence type="ECO:0000259" key="10">
    <source>
        <dbReference type="SMART" id="SM00363"/>
    </source>
</evidence>
<evidence type="ECO:0000313" key="12">
    <source>
        <dbReference type="EMBL" id="OGZ73572.1"/>
    </source>
</evidence>
<dbReference type="FunFam" id="3.10.290.10:FF:000001">
    <property type="entry name" value="30S ribosomal protein S4"/>
    <property type="match status" value="1"/>
</dbReference>
<dbReference type="InterPro" id="IPR002942">
    <property type="entry name" value="S4_RNA-bd"/>
</dbReference>
<dbReference type="InterPro" id="IPR001912">
    <property type="entry name" value="Ribosomal_uS4_N"/>
</dbReference>
<dbReference type="PROSITE" id="PS00632">
    <property type="entry name" value="RIBOSOMAL_S4"/>
    <property type="match status" value="1"/>
</dbReference>
<dbReference type="GO" id="GO:0006412">
    <property type="term" value="P:translation"/>
    <property type="evidence" value="ECO:0007669"/>
    <property type="project" value="UniProtKB-UniRule"/>
</dbReference>
<dbReference type="PANTHER" id="PTHR11831">
    <property type="entry name" value="30S 40S RIBOSOMAL PROTEIN"/>
    <property type="match status" value="1"/>
</dbReference>
<proteinExistence type="inferred from homology"/>
<keyword evidence="3 7" id="KW-0694">RNA-binding</keyword>
<keyword evidence="2 7" id="KW-0699">rRNA-binding</keyword>
<dbReference type="InterPro" id="IPR022801">
    <property type="entry name" value="Ribosomal_uS4"/>
</dbReference>
<evidence type="ECO:0000259" key="11">
    <source>
        <dbReference type="SMART" id="SM01390"/>
    </source>
</evidence>
<comment type="similarity">
    <text evidence="1 7 8">Belongs to the universal ribosomal protein uS4 family.</text>
</comment>
<evidence type="ECO:0000256" key="3">
    <source>
        <dbReference type="ARBA" id="ARBA00022884"/>
    </source>
</evidence>
<feature type="region of interest" description="Disordered" evidence="9">
    <location>
        <begin position="1"/>
        <end position="26"/>
    </location>
</feature>
<dbReference type="NCBIfam" id="NF003717">
    <property type="entry name" value="PRK05327.1"/>
    <property type="match status" value="1"/>
</dbReference>
<dbReference type="InterPro" id="IPR036986">
    <property type="entry name" value="S4_RNA-bd_sf"/>
</dbReference>
<dbReference type="SUPFAM" id="SSF55174">
    <property type="entry name" value="Alpha-L RNA-binding motif"/>
    <property type="match status" value="1"/>
</dbReference>
<dbReference type="GO" id="GO:0042274">
    <property type="term" value="P:ribosomal small subunit biogenesis"/>
    <property type="evidence" value="ECO:0007669"/>
    <property type="project" value="TreeGrafter"/>
</dbReference>
<dbReference type="SMART" id="SM00363">
    <property type="entry name" value="S4"/>
    <property type="match status" value="1"/>
</dbReference>
<comment type="function">
    <text evidence="7">One of the primary rRNA binding proteins, it binds directly to 16S rRNA where it nucleates assembly of the body of the 30S subunit.</text>
</comment>
<dbReference type="Pfam" id="PF00163">
    <property type="entry name" value="Ribosomal_S4"/>
    <property type="match status" value="1"/>
</dbReference>
<reference evidence="12 13" key="1">
    <citation type="journal article" date="2016" name="Nat. Commun.">
        <title>Thousands of microbial genomes shed light on interconnected biogeochemical processes in an aquifer system.</title>
        <authorList>
            <person name="Anantharaman K."/>
            <person name="Brown C.T."/>
            <person name="Hug L.A."/>
            <person name="Sharon I."/>
            <person name="Castelle C.J."/>
            <person name="Probst A.J."/>
            <person name="Thomas B.C."/>
            <person name="Singh A."/>
            <person name="Wilkins M.J."/>
            <person name="Karaoz U."/>
            <person name="Brodie E.L."/>
            <person name="Williams K.H."/>
            <person name="Hubbard S.S."/>
            <person name="Banfield J.F."/>
        </authorList>
    </citation>
    <scope>NUCLEOTIDE SEQUENCE [LARGE SCALE GENOMIC DNA]</scope>
</reference>
<dbReference type="Proteomes" id="UP000176774">
    <property type="component" value="Unassembled WGS sequence"/>
</dbReference>
<dbReference type="GO" id="GO:0019843">
    <property type="term" value="F:rRNA binding"/>
    <property type="evidence" value="ECO:0007669"/>
    <property type="project" value="UniProtKB-UniRule"/>
</dbReference>
<evidence type="ECO:0000256" key="2">
    <source>
        <dbReference type="ARBA" id="ARBA00022730"/>
    </source>
</evidence>
<gene>
    <name evidence="7" type="primary">rpsD</name>
    <name evidence="12" type="ORF">A2908_00520</name>
</gene>
<keyword evidence="4 7" id="KW-0689">Ribosomal protein</keyword>
<dbReference type="PROSITE" id="PS50889">
    <property type="entry name" value="S4"/>
    <property type="match status" value="1"/>
</dbReference>
<accession>A0A1G2IFR4</accession>
<dbReference type="SMART" id="SM01390">
    <property type="entry name" value="Ribosomal_S4"/>
    <property type="match status" value="1"/>
</dbReference>
<dbReference type="GO" id="GO:0015935">
    <property type="term" value="C:small ribosomal subunit"/>
    <property type="evidence" value="ECO:0007669"/>
    <property type="project" value="InterPro"/>
</dbReference>
<dbReference type="CDD" id="cd00165">
    <property type="entry name" value="S4"/>
    <property type="match status" value="1"/>
</dbReference>
<dbReference type="EMBL" id="MHPA01000010">
    <property type="protein sequence ID" value="OGZ73572.1"/>
    <property type="molecule type" value="Genomic_DNA"/>
</dbReference>
<evidence type="ECO:0000256" key="6">
    <source>
        <dbReference type="ARBA" id="ARBA00035254"/>
    </source>
</evidence>
<dbReference type="STRING" id="1802214.A2908_00520"/>
<dbReference type="Gene3D" id="1.10.1050.10">
    <property type="entry name" value="Ribosomal Protein S4 Delta 41, Chain A, domain 1"/>
    <property type="match status" value="1"/>
</dbReference>
<evidence type="ECO:0000256" key="4">
    <source>
        <dbReference type="ARBA" id="ARBA00022980"/>
    </source>
</evidence>
<comment type="function">
    <text evidence="7">With S5 and S12 plays an important role in translational accuracy.</text>
</comment>
<evidence type="ECO:0000256" key="5">
    <source>
        <dbReference type="ARBA" id="ARBA00023274"/>
    </source>
</evidence>
<dbReference type="PANTHER" id="PTHR11831:SF4">
    <property type="entry name" value="SMALL RIBOSOMAL SUBUNIT PROTEIN US4M"/>
    <property type="match status" value="1"/>
</dbReference>
<dbReference type="InterPro" id="IPR005709">
    <property type="entry name" value="Ribosomal_uS4_bac-type"/>
</dbReference>
<dbReference type="HAMAP" id="MF_01306_B">
    <property type="entry name" value="Ribosomal_uS4_B"/>
    <property type="match status" value="1"/>
</dbReference>
<feature type="domain" description="RNA-binding S4" evidence="10">
    <location>
        <begin position="77"/>
        <end position="140"/>
    </location>
</feature>
<name>A0A1G2IFR4_9BACT</name>
<evidence type="ECO:0000256" key="7">
    <source>
        <dbReference type="HAMAP-Rule" id="MF_01306"/>
    </source>
</evidence>
<dbReference type="AlphaFoldDB" id="A0A1G2IFR4"/>